<dbReference type="GO" id="GO:0015031">
    <property type="term" value="P:protein transport"/>
    <property type="evidence" value="ECO:0007669"/>
    <property type="project" value="UniProtKB-KW"/>
</dbReference>
<dbReference type="GO" id="GO:0034727">
    <property type="term" value="P:piecemeal microautophagy of the nucleus"/>
    <property type="evidence" value="ECO:0007669"/>
    <property type="project" value="TreeGrafter"/>
</dbReference>
<name>G2WPZ6_YEASK</name>
<feature type="compositionally biased region" description="Low complexity" evidence="11">
    <location>
        <begin position="306"/>
        <end position="338"/>
    </location>
</feature>
<protein>
    <recommendedName>
        <fullName evidence="4 10">Autophagy-related protein 13</fullName>
    </recommendedName>
</protein>
<feature type="compositionally biased region" description="Low complexity" evidence="11">
    <location>
        <begin position="284"/>
        <end position="297"/>
    </location>
</feature>
<proteinExistence type="inferred from homology"/>
<evidence type="ECO:0000256" key="7">
    <source>
        <dbReference type="ARBA" id="ARBA00022927"/>
    </source>
</evidence>
<feature type="compositionally biased region" description="Low complexity" evidence="11">
    <location>
        <begin position="417"/>
        <end position="429"/>
    </location>
</feature>
<dbReference type="AlphaFoldDB" id="G2WPZ6"/>
<dbReference type="EMBL" id="DG000052">
    <property type="protein sequence ID" value="GAA27139.1"/>
    <property type="molecule type" value="Genomic_DNA"/>
</dbReference>
<comment type="function">
    <text evidence="9">Activates the ATG1 kinase in a nutritional condition dependent manner through the TOR pathway, leading to autophagy. Required for autophosphorylation of ATG1 at 'Thr-226' and its dimerization. May also be involved in the regulation of autophagy through SNF1. Involved in ATG9 and ATG23 cycling through the pre-autophagosomal structure. Also involved in cytoplasm to vacuole transport (Cvt) and more specifically in Cvt vesicle formation. Seems to play a role in the switching machinery regulating the conversion between the Cvt pathway and autophagy. Finally, ATG13 is also required for glycogen storage during stationary phase.</text>
</comment>
<dbReference type="GO" id="GO:0000407">
    <property type="term" value="C:phagophore assembly site"/>
    <property type="evidence" value="ECO:0007669"/>
    <property type="project" value="UniProtKB-SubCell"/>
</dbReference>
<dbReference type="GO" id="GO:0000423">
    <property type="term" value="P:mitophagy"/>
    <property type="evidence" value="ECO:0007669"/>
    <property type="project" value="TreeGrafter"/>
</dbReference>
<dbReference type="Gene3D" id="6.10.140.1900">
    <property type="match status" value="1"/>
</dbReference>
<dbReference type="Proteomes" id="UP000001608">
    <property type="component" value="Chromosome 16"/>
</dbReference>
<evidence type="ECO:0000256" key="11">
    <source>
        <dbReference type="SAM" id="MobiDB-lite"/>
    </source>
</evidence>
<keyword evidence="6" id="KW-0963">Cytoplasm</keyword>
<evidence type="ECO:0000256" key="9">
    <source>
        <dbReference type="ARBA" id="ARBA00054197"/>
    </source>
</evidence>
<dbReference type="GO" id="GO:0005829">
    <property type="term" value="C:cytosol"/>
    <property type="evidence" value="ECO:0007669"/>
    <property type="project" value="TreeGrafter"/>
</dbReference>
<keyword evidence="8 10" id="KW-0072">Autophagy</keyword>
<comment type="caution">
    <text evidence="13">The sequence shown here is derived from an EMBL/GenBank/DDBJ whole genome shotgun (WGS) entry which is preliminary data.</text>
</comment>
<dbReference type="InterPro" id="IPR036570">
    <property type="entry name" value="HORMA_dom_sf"/>
</dbReference>
<evidence type="ECO:0000256" key="8">
    <source>
        <dbReference type="ARBA" id="ARBA00023006"/>
    </source>
</evidence>
<feature type="compositionally biased region" description="Polar residues" evidence="11">
    <location>
        <begin position="534"/>
        <end position="558"/>
    </location>
</feature>
<dbReference type="HOGENOM" id="CLU_411076_0_0_1"/>
<organism evidence="13 14">
    <name type="scientific">Saccharomyces cerevisiae (strain Kyokai no. 7 / NBRC 101557)</name>
    <name type="common">Baker's yeast</name>
    <dbReference type="NCBI Taxonomy" id="721032"/>
    <lineage>
        <taxon>Eukaryota</taxon>
        <taxon>Fungi</taxon>
        <taxon>Dikarya</taxon>
        <taxon>Ascomycota</taxon>
        <taxon>Saccharomycotina</taxon>
        <taxon>Saccharomycetes</taxon>
        <taxon>Saccharomycetales</taxon>
        <taxon>Saccharomycetaceae</taxon>
        <taxon>Saccharomyces</taxon>
    </lineage>
</organism>
<feature type="region of interest" description="Disordered" evidence="11">
    <location>
        <begin position="377"/>
        <end position="462"/>
    </location>
</feature>
<dbReference type="Gene3D" id="3.30.900.10">
    <property type="entry name" value="HORMA domain"/>
    <property type="match status" value="1"/>
</dbReference>
<evidence type="ECO:0000256" key="1">
    <source>
        <dbReference type="ARBA" id="ARBA00004329"/>
    </source>
</evidence>
<evidence type="ECO:0000256" key="3">
    <source>
        <dbReference type="ARBA" id="ARBA00005246"/>
    </source>
</evidence>
<keyword evidence="5" id="KW-0813">Transport</keyword>
<dbReference type="OrthoDB" id="70161at2759"/>
<dbReference type="Pfam" id="PF10033">
    <property type="entry name" value="ATG13"/>
    <property type="match status" value="1"/>
</dbReference>
<accession>G2WPZ6</accession>
<gene>
    <name evidence="13" type="primary">K7_ATG13</name>
    <name evidence="13" type="ORF">SYK7_073361</name>
</gene>
<dbReference type="GO" id="GO:1990316">
    <property type="term" value="C:Atg1/ULK1 kinase complex"/>
    <property type="evidence" value="ECO:0007669"/>
    <property type="project" value="InterPro"/>
</dbReference>
<feature type="compositionally biased region" description="Polar residues" evidence="11">
    <location>
        <begin position="345"/>
        <end position="359"/>
    </location>
</feature>
<evidence type="ECO:0000313" key="13">
    <source>
        <dbReference type="EMBL" id="GAA27139.1"/>
    </source>
</evidence>
<keyword evidence="7" id="KW-0653">Protein transport</keyword>
<feature type="compositionally biased region" description="Low complexity" evidence="11">
    <location>
        <begin position="382"/>
        <end position="399"/>
    </location>
</feature>
<dbReference type="InterPro" id="IPR018731">
    <property type="entry name" value="Atg13_N"/>
</dbReference>
<feature type="region of interest" description="Disordered" evidence="11">
    <location>
        <begin position="521"/>
        <end position="605"/>
    </location>
</feature>
<dbReference type="GO" id="GO:0034497">
    <property type="term" value="P:protein localization to phagophore assembly site"/>
    <property type="evidence" value="ECO:0007669"/>
    <property type="project" value="TreeGrafter"/>
</dbReference>
<feature type="region of interest" description="Disordered" evidence="11">
    <location>
        <begin position="279"/>
        <end position="359"/>
    </location>
</feature>
<feature type="compositionally biased region" description="Polar residues" evidence="11">
    <location>
        <begin position="570"/>
        <end position="579"/>
    </location>
</feature>
<evidence type="ECO:0000256" key="6">
    <source>
        <dbReference type="ARBA" id="ARBA00022490"/>
    </source>
</evidence>
<comment type="similarity">
    <text evidence="3 10">Belongs to the ATG13 family. Fungi subfamily.</text>
</comment>
<feature type="compositionally biased region" description="Low complexity" evidence="11">
    <location>
        <begin position="694"/>
        <end position="708"/>
    </location>
</feature>
<evidence type="ECO:0000256" key="4">
    <source>
        <dbReference type="ARBA" id="ARBA00013801"/>
    </source>
</evidence>
<evidence type="ECO:0000259" key="12">
    <source>
        <dbReference type="Pfam" id="PF10033"/>
    </source>
</evidence>
<feature type="region of interest" description="Disordered" evidence="11">
    <location>
        <begin position="690"/>
        <end position="719"/>
    </location>
</feature>
<evidence type="ECO:0000313" key="14">
    <source>
        <dbReference type="Proteomes" id="UP000001608"/>
    </source>
</evidence>
<dbReference type="InterPro" id="IPR040182">
    <property type="entry name" value="ATG13"/>
</dbReference>
<dbReference type="PANTHER" id="PTHR13430">
    <property type="match status" value="1"/>
</dbReference>
<dbReference type="FunFam" id="3.30.900.10:FF:000013">
    <property type="entry name" value="Autophagy-related protein 13"/>
    <property type="match status" value="1"/>
</dbReference>
<dbReference type="PANTHER" id="PTHR13430:SF4">
    <property type="entry name" value="AUTOPHAGY-RELATED PROTEIN 13"/>
    <property type="match status" value="1"/>
</dbReference>
<reference evidence="13 14" key="1">
    <citation type="journal article" date="2011" name="DNA Res.">
        <title>Whole-genome sequencing of sake yeast Saccharomyces cerevisiae Kyokai no. 7.</title>
        <authorList>
            <person name="Akao T."/>
            <person name="Yashiro I."/>
            <person name="Hosoyama A."/>
            <person name="Kitagaki H."/>
            <person name="Horikawa H."/>
            <person name="Watanabe D."/>
            <person name="Akada R."/>
            <person name="Ando Y."/>
            <person name="Harashima S."/>
            <person name="Inoue T."/>
            <person name="Inoue Y."/>
            <person name="Kajiwara S."/>
            <person name="Kitamoto K."/>
            <person name="Kitamoto N."/>
            <person name="Kobayashi O."/>
            <person name="Kuhara S."/>
            <person name="Masubuchi T."/>
            <person name="Mizoguchi H."/>
            <person name="Nakao Y."/>
            <person name="Nakazato A."/>
            <person name="Namise M."/>
            <person name="Oba T."/>
            <person name="Ogata T."/>
            <person name="Ohta A."/>
            <person name="Sato M."/>
            <person name="Shibasaki S."/>
            <person name="Takatsume Y."/>
            <person name="Tanimoto S."/>
            <person name="Tsuboi H."/>
            <person name="Nishimura A."/>
            <person name="Yoda K."/>
            <person name="Ishikawa T."/>
            <person name="Iwashita K."/>
            <person name="Fujita N."/>
            <person name="Shimoi H."/>
        </authorList>
    </citation>
    <scope>NUCLEOTIDE SEQUENCE [LARGE SCALE GENOMIC DNA]</scope>
    <source>
        <strain evidence="14">Kyokai no. 7 / NBRC 101557</strain>
    </source>
</reference>
<sequence>MVAEEDIEKQVLQLIDSFFLKTTLLICSTESSRYQSSTENIFLFDDTWFEDHSELVSELPEIISKWSHYDGRKELPPLVVETYLDLRQLNSSHLVRLKDHEGHLWNVCKGTKKQEIVMERWLIELDNSSPTFKSYSEDETDVNELSKQLVLLFRYLLTLIQLLPTTELYQLLIKSYNGPQNEGSSNPITSTGPLVSIRTRVLDGSKPILSKGRIGLSKPIINTYSNALNESNLPAHLDQKKITPVWTKFGLLRVSVSYRRDWKFEINNTNDELFSARHASVSHNSQGPQNQPEQEGQSDQDIGKRQPQFQQQQQPQQQQQQQQQQQRQHQVQTQQQRQIPDRRSLSLSPCTRANSFEPQSWQKKVYPISRPVQPFKVGSIGSQSASRNPSNSSFFNQPPVHRPSMSSNYGPQMNIEGTSVGSTSKYSSSFGNIRRHSSVKTTENAEKVSKAVKSPLQPQESQEDLMDFVKLLEEKPDLTIKKTSGNNPPNINISDSLIRYQNLKPSNDLLSEDLSVSLSMDPNHTYHRGRSDSHSPLPSISPSMHYGSLNSRMSQGANASHLIARGGGNSSTSAFNSRRNSLDKSSNKQGMSGLPPIFGGESTSYHHDNKIQKYNQLGVEEDDDDEDDRLLNQMGNSATKFKSSISPRSIDSISSSFIKSRIPIRQPYHYSQPTTAPFQAQAKFHKPANKLIDNGNRNNSNNNNHNGNDAVGVMHNDEDDQDDDLVFFMSDMNLSKEG</sequence>
<evidence type="ECO:0000256" key="10">
    <source>
        <dbReference type="RuleBase" id="RU361214"/>
    </source>
</evidence>
<evidence type="ECO:0000256" key="5">
    <source>
        <dbReference type="ARBA" id="ARBA00022448"/>
    </source>
</evidence>
<evidence type="ECO:0000256" key="2">
    <source>
        <dbReference type="ARBA" id="ARBA00004496"/>
    </source>
</evidence>
<feature type="domain" description="Autophagy-related protein 13 N-terminal" evidence="12">
    <location>
        <begin position="15"/>
        <end position="264"/>
    </location>
</feature>
<comment type="subcellular location">
    <subcellularLocation>
        <location evidence="2">Cytoplasm</location>
    </subcellularLocation>
    <subcellularLocation>
        <location evidence="1">Preautophagosomal structure</location>
    </subcellularLocation>
</comment>